<comment type="caution">
    <text evidence="1">The sequence shown here is derived from an EMBL/GenBank/DDBJ whole genome shotgun (WGS) entry which is preliminary data.</text>
</comment>
<reference evidence="1" key="1">
    <citation type="submission" date="2023-11" db="EMBL/GenBank/DDBJ databases">
        <authorList>
            <person name="De Vega J J."/>
            <person name="De Vega J J."/>
        </authorList>
    </citation>
    <scope>NUCLEOTIDE SEQUENCE</scope>
</reference>
<sequence length="421" mass="46306">MVFIYHTIPSAFQNPFGLPVMDPSPPEYNGHCVCASPEYSPCVSEGEVLLDASYSARRRGGSSPTGVYTKVFDSTNVTLFNQGDEPSYGRQGNVQGSVAILKCRERVQRVEALLEGRIETSSLDAGAFETIIFRHEATLWDAAEPETRQPSCPDALDFSFTFPSTFHDGKETSPLPPSYSTTFFGMPNLNARCTYRLRIVIARRSKTLKMFAKTQVLSLHLNYHPRATPSDGISAIQNSALADIKLSPQPWSQHSFFGESSFPIQCEFFMPALKVFGIGDTIPFHIQISSRSASLQHRLQQQRPASSRPPATHPLVCVYLKRVVTATYRDKPVSRSQVIGKGDIPPLPVLVGSAPACDKELSFNLSGTVRCVEDAIQAGGFHVASLSVYDYLVVEVAPGNACHPIRCQIPVRFVTDSFHEA</sequence>
<accession>A0AAD2K030</accession>
<keyword evidence="2" id="KW-1185">Reference proteome</keyword>
<organism evidence="1 2">
    <name type="scientific">Mycena citricolor</name>
    <dbReference type="NCBI Taxonomy" id="2018698"/>
    <lineage>
        <taxon>Eukaryota</taxon>
        <taxon>Fungi</taxon>
        <taxon>Dikarya</taxon>
        <taxon>Basidiomycota</taxon>
        <taxon>Agaricomycotina</taxon>
        <taxon>Agaricomycetes</taxon>
        <taxon>Agaricomycetidae</taxon>
        <taxon>Agaricales</taxon>
        <taxon>Marasmiineae</taxon>
        <taxon>Mycenaceae</taxon>
        <taxon>Mycena</taxon>
    </lineage>
</organism>
<gene>
    <name evidence="1" type="ORF">MYCIT1_LOCUS14949</name>
</gene>
<name>A0AAD2K030_9AGAR</name>
<dbReference type="AlphaFoldDB" id="A0AAD2K030"/>
<proteinExistence type="predicted"/>
<dbReference type="Proteomes" id="UP001295794">
    <property type="component" value="Unassembled WGS sequence"/>
</dbReference>
<evidence type="ECO:0000313" key="2">
    <source>
        <dbReference type="Proteomes" id="UP001295794"/>
    </source>
</evidence>
<dbReference type="EMBL" id="CAVNYO010000167">
    <property type="protein sequence ID" value="CAK5270491.1"/>
    <property type="molecule type" value="Genomic_DNA"/>
</dbReference>
<protein>
    <submittedName>
        <fullName evidence="1">Uncharacterized protein</fullName>
    </submittedName>
</protein>
<evidence type="ECO:0000313" key="1">
    <source>
        <dbReference type="EMBL" id="CAK5270491.1"/>
    </source>
</evidence>